<dbReference type="GO" id="GO:0005634">
    <property type="term" value="C:nucleus"/>
    <property type="evidence" value="ECO:0007669"/>
    <property type="project" value="UniProtKB-SubCell"/>
</dbReference>
<organism evidence="10 11">
    <name type="scientific">Promerops cafer</name>
    <name type="common">Cape sugarbird</name>
    <dbReference type="NCBI Taxonomy" id="254652"/>
    <lineage>
        <taxon>Eukaryota</taxon>
        <taxon>Metazoa</taxon>
        <taxon>Chordata</taxon>
        <taxon>Craniata</taxon>
        <taxon>Vertebrata</taxon>
        <taxon>Euteleostomi</taxon>
        <taxon>Archelosauria</taxon>
        <taxon>Archosauria</taxon>
        <taxon>Dinosauria</taxon>
        <taxon>Saurischia</taxon>
        <taxon>Theropoda</taxon>
        <taxon>Coelurosauria</taxon>
        <taxon>Aves</taxon>
        <taxon>Neognathae</taxon>
        <taxon>Neoaves</taxon>
        <taxon>Telluraves</taxon>
        <taxon>Australaves</taxon>
        <taxon>Passeriformes</taxon>
        <taxon>Passeroidea</taxon>
        <taxon>Nectariniidae</taxon>
        <taxon>Promerops</taxon>
    </lineage>
</organism>
<accession>A0A7K6XC25</accession>
<protein>
    <recommendedName>
        <fullName evidence="6">Transcription factor E2-alpha</fullName>
    </recommendedName>
    <alternativeName>
        <fullName evidence="7">Transcription factor 3</fullName>
    </alternativeName>
</protein>
<dbReference type="GO" id="GO:0000785">
    <property type="term" value="C:chromatin"/>
    <property type="evidence" value="ECO:0007669"/>
    <property type="project" value="TreeGrafter"/>
</dbReference>
<dbReference type="SUPFAM" id="SSF47459">
    <property type="entry name" value="HLH, helix-loop-helix DNA-binding domain"/>
    <property type="match status" value="1"/>
</dbReference>
<evidence type="ECO:0000313" key="10">
    <source>
        <dbReference type="EMBL" id="NWX56811.1"/>
    </source>
</evidence>
<sequence>RAFLSPCLQPGFLPSEMGIASPSTLSPTGGKGGSQYFSYPNNPRRRGAESSIDGQPKKVRKVPPGLPSSVRCSRRCSGAGGAGWTRSKVNFPLCACALLCIPGPSIPAILSPLFSPWVPGLAVGAAAGRLAPSQPLPDGEGLSDQWWLLWLPRKSYNHGKRKWSRVETSAGAGQVLGTKEGDRIKQRGALCPVPSALSPALLHIYSPDHSSNNFSSNPSTPVGSPQGLAGSSQWPRAGGAGALSPSYEGSLHTLVNRLDEAIHVLRNHAVGQTSAMPSNHGDMHGLLGSAPAHSAAVGSLGQAFPASVMALGNRHPSLVGGGHPEDGLSSNPSLLHNHVTLPSQPSSLPDLSRQQDTYSGLSGGLGRSSVSSGTSEIKREEKEDEENTSVADNSEEEKKELKPSRNRTSQDEDEEDDLLPPEQKAERERERRVANNARERLRVRDINEAFKELGRMCQLHLNSEKPQTKLLILHQAVSVILNLEQQVRERNLNPKAACLKRREEEKVSGVVGDPQMTLSASHPGLGDGHNPVGHM</sequence>
<comment type="subcellular location">
    <subcellularLocation>
        <location evidence="1">Nucleus</location>
    </subcellularLocation>
</comment>
<dbReference type="PANTHER" id="PTHR11793:SF7">
    <property type="entry name" value="TRANSCRIPTION FACTOR E2-ALPHA"/>
    <property type="match status" value="1"/>
</dbReference>
<dbReference type="InterPro" id="IPR036638">
    <property type="entry name" value="HLH_DNA-bd_sf"/>
</dbReference>
<gene>
    <name evidence="10" type="primary">Tcf3</name>
    <name evidence="10" type="ORF">PROCAF_R01476</name>
</gene>
<dbReference type="PANTHER" id="PTHR11793">
    <property type="entry name" value="BASIC HELIX-LOOP-HELIX TRANSCRIPTION FACTOR"/>
    <property type="match status" value="1"/>
</dbReference>
<keyword evidence="2" id="KW-0805">Transcription regulation</keyword>
<feature type="region of interest" description="Disordered" evidence="8">
    <location>
        <begin position="315"/>
        <end position="433"/>
    </location>
</feature>
<evidence type="ECO:0000256" key="3">
    <source>
        <dbReference type="ARBA" id="ARBA00023125"/>
    </source>
</evidence>
<proteinExistence type="predicted"/>
<feature type="compositionally biased region" description="Basic and acidic residues" evidence="8">
    <location>
        <begin position="423"/>
        <end position="433"/>
    </location>
</feature>
<evidence type="ECO:0000313" key="11">
    <source>
        <dbReference type="Proteomes" id="UP000587587"/>
    </source>
</evidence>
<dbReference type="FunFam" id="4.10.280.10:FF:000001">
    <property type="entry name" value="Putative transcription factor 12"/>
    <property type="match status" value="1"/>
</dbReference>
<evidence type="ECO:0000256" key="4">
    <source>
        <dbReference type="ARBA" id="ARBA00023163"/>
    </source>
</evidence>
<feature type="domain" description="BHLH" evidence="9">
    <location>
        <begin position="430"/>
        <end position="483"/>
    </location>
</feature>
<dbReference type="EMBL" id="VZSE01004144">
    <property type="protein sequence ID" value="NWX56811.1"/>
    <property type="molecule type" value="Genomic_DNA"/>
</dbReference>
<dbReference type="Proteomes" id="UP000587587">
    <property type="component" value="Unassembled WGS sequence"/>
</dbReference>
<keyword evidence="5" id="KW-0539">Nucleus</keyword>
<keyword evidence="3" id="KW-0238">DNA-binding</keyword>
<feature type="compositionally biased region" description="Low complexity" evidence="8">
    <location>
        <begin position="341"/>
        <end position="355"/>
    </location>
</feature>
<reference evidence="10 11" key="1">
    <citation type="submission" date="2019-09" db="EMBL/GenBank/DDBJ databases">
        <title>Bird 10,000 Genomes (B10K) Project - Family phase.</title>
        <authorList>
            <person name="Zhang G."/>
        </authorList>
    </citation>
    <scope>NUCLEOTIDE SEQUENCE [LARGE SCALE GENOMIC DNA]</scope>
    <source>
        <strain evidence="10">B10K-UC-030-53</strain>
    </source>
</reference>
<evidence type="ECO:0000256" key="2">
    <source>
        <dbReference type="ARBA" id="ARBA00023015"/>
    </source>
</evidence>
<dbReference type="InterPro" id="IPR011598">
    <property type="entry name" value="bHLH_dom"/>
</dbReference>
<evidence type="ECO:0000256" key="6">
    <source>
        <dbReference type="ARBA" id="ARBA00041064"/>
    </source>
</evidence>
<dbReference type="CDD" id="cd18944">
    <property type="entry name" value="bHLH_E-protein_E2A_TCF3"/>
    <property type="match status" value="1"/>
</dbReference>
<feature type="non-terminal residue" evidence="10">
    <location>
        <position position="535"/>
    </location>
</feature>
<dbReference type="SMART" id="SM00353">
    <property type="entry name" value="HLH"/>
    <property type="match status" value="1"/>
</dbReference>
<keyword evidence="4" id="KW-0804">Transcription</keyword>
<name>A0A7K6XC25_9PASE</name>
<dbReference type="Pfam" id="PF00010">
    <property type="entry name" value="HLH"/>
    <property type="match status" value="1"/>
</dbReference>
<dbReference type="PROSITE" id="PS50888">
    <property type="entry name" value="BHLH"/>
    <property type="match status" value="1"/>
</dbReference>
<dbReference type="GO" id="GO:0046983">
    <property type="term" value="F:protein dimerization activity"/>
    <property type="evidence" value="ECO:0007669"/>
    <property type="project" value="InterPro"/>
</dbReference>
<comment type="caution">
    <text evidence="10">The sequence shown here is derived from an EMBL/GenBank/DDBJ whole genome shotgun (WGS) entry which is preliminary data.</text>
</comment>
<dbReference type="AlphaFoldDB" id="A0A7K6XC25"/>
<evidence type="ECO:0000259" key="9">
    <source>
        <dbReference type="PROSITE" id="PS50888"/>
    </source>
</evidence>
<feature type="region of interest" description="Disordered" evidence="8">
    <location>
        <begin position="209"/>
        <end position="243"/>
    </location>
</feature>
<dbReference type="GO" id="GO:0005667">
    <property type="term" value="C:transcription regulator complex"/>
    <property type="evidence" value="ECO:0007669"/>
    <property type="project" value="TreeGrafter"/>
</dbReference>
<dbReference type="GO" id="GO:0000978">
    <property type="term" value="F:RNA polymerase II cis-regulatory region sequence-specific DNA binding"/>
    <property type="evidence" value="ECO:0007669"/>
    <property type="project" value="TreeGrafter"/>
</dbReference>
<evidence type="ECO:0000256" key="8">
    <source>
        <dbReference type="SAM" id="MobiDB-lite"/>
    </source>
</evidence>
<dbReference type="Gene3D" id="4.10.280.10">
    <property type="entry name" value="Helix-loop-helix DNA-binding domain"/>
    <property type="match status" value="1"/>
</dbReference>
<feature type="compositionally biased region" description="Low complexity" evidence="8">
    <location>
        <begin position="209"/>
        <end position="221"/>
    </location>
</feature>
<evidence type="ECO:0000256" key="7">
    <source>
        <dbReference type="ARBA" id="ARBA00041234"/>
    </source>
</evidence>
<feature type="region of interest" description="Disordered" evidence="8">
    <location>
        <begin position="508"/>
        <end position="535"/>
    </location>
</feature>
<evidence type="ECO:0000256" key="1">
    <source>
        <dbReference type="ARBA" id="ARBA00004123"/>
    </source>
</evidence>
<feature type="region of interest" description="Disordered" evidence="8">
    <location>
        <begin position="1"/>
        <end position="67"/>
    </location>
</feature>
<evidence type="ECO:0000256" key="5">
    <source>
        <dbReference type="ARBA" id="ARBA00023242"/>
    </source>
</evidence>
<feature type="non-terminal residue" evidence="10">
    <location>
        <position position="1"/>
    </location>
</feature>
<keyword evidence="11" id="KW-1185">Reference proteome</keyword>
<dbReference type="GO" id="GO:0000981">
    <property type="term" value="F:DNA-binding transcription factor activity, RNA polymerase II-specific"/>
    <property type="evidence" value="ECO:0007669"/>
    <property type="project" value="TreeGrafter"/>
</dbReference>
<dbReference type="InterPro" id="IPR051098">
    <property type="entry name" value="NeuroDiff_E-box_TFs"/>
</dbReference>